<dbReference type="GO" id="GO:0004725">
    <property type="term" value="F:protein tyrosine phosphatase activity"/>
    <property type="evidence" value="ECO:0007669"/>
    <property type="project" value="TreeGrafter"/>
</dbReference>
<dbReference type="InterPro" id="IPR001763">
    <property type="entry name" value="Rhodanese-like_dom"/>
</dbReference>
<dbReference type="PANTHER" id="PTHR10828">
    <property type="entry name" value="M-PHASE INDUCER PHOSPHATASE DUAL SPECIFICITY PHOSPHATASE CDC25"/>
    <property type="match status" value="1"/>
</dbReference>
<gene>
    <name evidence="2" type="ORF">SYNPS1DRAFT_13610</name>
</gene>
<reference evidence="3" key="1">
    <citation type="journal article" date="2018" name="Nat. Microbiol.">
        <title>Leveraging single-cell genomics to expand the fungal tree of life.</title>
        <authorList>
            <person name="Ahrendt S.R."/>
            <person name="Quandt C.A."/>
            <person name="Ciobanu D."/>
            <person name="Clum A."/>
            <person name="Salamov A."/>
            <person name="Andreopoulos B."/>
            <person name="Cheng J.F."/>
            <person name="Woyke T."/>
            <person name="Pelin A."/>
            <person name="Henrissat B."/>
            <person name="Reynolds N.K."/>
            <person name="Benny G.L."/>
            <person name="Smith M.E."/>
            <person name="James T.Y."/>
            <person name="Grigoriev I.V."/>
        </authorList>
    </citation>
    <scope>NUCLEOTIDE SEQUENCE [LARGE SCALE GENOMIC DNA]</scope>
    <source>
        <strain evidence="3">Benny S71-1</strain>
    </source>
</reference>
<dbReference type="Pfam" id="PF00581">
    <property type="entry name" value="Rhodanese"/>
    <property type="match status" value="1"/>
</dbReference>
<dbReference type="Proteomes" id="UP000278143">
    <property type="component" value="Unassembled WGS sequence"/>
</dbReference>
<dbReference type="PANTHER" id="PTHR10828:SF38">
    <property type="entry name" value="ARSENICAL-RESISTANCE PROTEIN 2-RELATED"/>
    <property type="match status" value="1"/>
</dbReference>
<dbReference type="OrthoDB" id="102559at2759"/>
<evidence type="ECO:0000313" key="2">
    <source>
        <dbReference type="EMBL" id="RKP26843.1"/>
    </source>
</evidence>
<dbReference type="AlphaFoldDB" id="A0A4P9Z2T2"/>
<evidence type="ECO:0000313" key="3">
    <source>
        <dbReference type="Proteomes" id="UP000278143"/>
    </source>
</evidence>
<feature type="domain" description="Rhodanese" evidence="1">
    <location>
        <begin position="33"/>
        <end position="134"/>
    </location>
</feature>
<dbReference type="EMBL" id="KZ989322">
    <property type="protein sequence ID" value="RKP26843.1"/>
    <property type="molecule type" value="Genomic_DNA"/>
</dbReference>
<evidence type="ECO:0000259" key="1">
    <source>
        <dbReference type="PROSITE" id="PS50206"/>
    </source>
</evidence>
<name>A0A4P9Z2T2_9FUNG</name>
<sequence length="149" mass="16642">MTLLSGGRSVPDSVEYIESDELASLLRNSALTPRVDYVIIDVRDDDFEGGNIVSAINVPSHRLMEQLPALVKQYAHVPKIIFHCALSQVRGPTSAGLYHQAAMQRIVVAGEPQQVLVLRGGFALWQAKFKDAADLIENYNRELWESEYM</sequence>
<dbReference type="SMART" id="SM00450">
    <property type="entry name" value="RHOD"/>
    <property type="match status" value="1"/>
</dbReference>
<dbReference type="GO" id="GO:0005634">
    <property type="term" value="C:nucleus"/>
    <property type="evidence" value="ECO:0007669"/>
    <property type="project" value="TreeGrafter"/>
</dbReference>
<proteinExistence type="predicted"/>
<dbReference type="PROSITE" id="PS50206">
    <property type="entry name" value="RHODANESE_3"/>
    <property type="match status" value="1"/>
</dbReference>
<accession>A0A4P9Z2T2</accession>
<organism evidence="2 3">
    <name type="scientific">Syncephalis pseudoplumigaleata</name>
    <dbReference type="NCBI Taxonomy" id="1712513"/>
    <lineage>
        <taxon>Eukaryota</taxon>
        <taxon>Fungi</taxon>
        <taxon>Fungi incertae sedis</taxon>
        <taxon>Zoopagomycota</taxon>
        <taxon>Zoopagomycotina</taxon>
        <taxon>Zoopagomycetes</taxon>
        <taxon>Zoopagales</taxon>
        <taxon>Piptocephalidaceae</taxon>
        <taxon>Syncephalis</taxon>
    </lineage>
</organism>
<keyword evidence="3" id="KW-1185">Reference proteome</keyword>
<dbReference type="GO" id="GO:0005737">
    <property type="term" value="C:cytoplasm"/>
    <property type="evidence" value="ECO:0007669"/>
    <property type="project" value="TreeGrafter"/>
</dbReference>
<dbReference type="InterPro" id="IPR036873">
    <property type="entry name" value="Rhodanese-like_dom_sf"/>
</dbReference>
<dbReference type="SUPFAM" id="SSF52821">
    <property type="entry name" value="Rhodanese/Cell cycle control phosphatase"/>
    <property type="match status" value="1"/>
</dbReference>
<dbReference type="Gene3D" id="3.40.250.10">
    <property type="entry name" value="Rhodanese-like domain"/>
    <property type="match status" value="1"/>
</dbReference>
<protein>
    <submittedName>
        <fullName evidence="2">Rhodanese-like domain-containing protein</fullName>
    </submittedName>
</protein>